<dbReference type="Proteomes" id="UP000621631">
    <property type="component" value="Unassembled WGS sequence"/>
</dbReference>
<proteinExistence type="predicted"/>
<comment type="caution">
    <text evidence="1">The sequence shown here is derived from an EMBL/GenBank/DDBJ whole genome shotgun (WGS) entry which is preliminary data.</text>
</comment>
<sequence>MTELVAFCNDWIGFHIVNDLLEHGYKVNGIEDTTKDDMLTMFFGRNSSFQIVNSETKKTYEHAILTNSNRKPNEMNAEHILVINPDENSLRRPNEIFIFAPLLYGEWMPMNKQGILHDKEIIPFDSTRFEQDAIYIKEFTKLLIQWIKGNKTSSTLYVKTKEMKKREKEKLENSIYIRDNIPKEKRIEQVIKHYEQYGAMYNMDQLK</sequence>
<protein>
    <submittedName>
        <fullName evidence="1">Uncharacterized protein</fullName>
    </submittedName>
</protein>
<name>A0ABR7VIN2_VIRHA</name>
<gene>
    <name evidence="1" type="ORF">IC602_04140</name>
</gene>
<keyword evidence="2" id="KW-1185">Reference proteome</keyword>
<dbReference type="EMBL" id="JACWEZ010000002">
    <property type="protein sequence ID" value="MBD1221787.1"/>
    <property type="molecule type" value="Genomic_DNA"/>
</dbReference>
<evidence type="ECO:0000313" key="1">
    <source>
        <dbReference type="EMBL" id="MBD1221787.1"/>
    </source>
</evidence>
<dbReference type="RefSeq" id="WP_160949641.1">
    <property type="nucleotide sequence ID" value="NZ_JACWEZ010000002.1"/>
</dbReference>
<reference evidence="1 2" key="1">
    <citation type="submission" date="2020-09" db="EMBL/GenBank/DDBJ databases">
        <title>Draft Genome Sequences of Oil-Oxidizing Bacteria Halomonas titanicae, Marinobacter lutaoensis, and Virgibacillus halodenitrificans Isolated from Highly Saline Environments.</title>
        <authorList>
            <person name="Grouzdev D.S."/>
            <person name="Sokolova D.S."/>
            <person name="Semenova E.M."/>
            <person name="Borzenkov I.A."/>
            <person name="Bidzhieva S.K."/>
            <person name="Poltaraus A.B."/>
            <person name="Nazina T.N."/>
        </authorList>
    </citation>
    <scope>NUCLEOTIDE SEQUENCE [LARGE SCALE GENOMIC DNA]</scope>
    <source>
        <strain evidence="1 2">VKM B-3472D</strain>
    </source>
</reference>
<organism evidence="1 2">
    <name type="scientific">Virgibacillus halodenitrificans</name>
    <name type="common">Bacillus halodenitrificans</name>
    <dbReference type="NCBI Taxonomy" id="1482"/>
    <lineage>
        <taxon>Bacteria</taxon>
        <taxon>Bacillati</taxon>
        <taxon>Bacillota</taxon>
        <taxon>Bacilli</taxon>
        <taxon>Bacillales</taxon>
        <taxon>Bacillaceae</taxon>
        <taxon>Virgibacillus</taxon>
    </lineage>
</organism>
<evidence type="ECO:0000313" key="2">
    <source>
        <dbReference type="Proteomes" id="UP000621631"/>
    </source>
</evidence>
<accession>A0ABR7VIN2</accession>